<dbReference type="PROSITE" id="PS50052">
    <property type="entry name" value="GUANYLATE_KINASE_2"/>
    <property type="match status" value="1"/>
</dbReference>
<dbReference type="InterPro" id="IPR027417">
    <property type="entry name" value="P-loop_NTPase"/>
</dbReference>
<evidence type="ECO:0000256" key="8">
    <source>
        <dbReference type="ARBA" id="ARBA00022842"/>
    </source>
</evidence>
<evidence type="ECO:0000256" key="3">
    <source>
        <dbReference type="ARBA" id="ARBA00005842"/>
    </source>
</evidence>
<dbReference type="SUPFAM" id="SSF52540">
    <property type="entry name" value="P-loop containing nucleoside triphosphate hydrolases"/>
    <property type="match status" value="2"/>
</dbReference>
<dbReference type="GO" id="GO:0006400">
    <property type="term" value="P:tRNA modification"/>
    <property type="evidence" value="ECO:0007669"/>
    <property type="project" value="TreeGrafter"/>
</dbReference>
<evidence type="ECO:0000256" key="4">
    <source>
        <dbReference type="ARBA" id="ARBA00022679"/>
    </source>
</evidence>
<feature type="site" description="Interaction with substrate tRNA" evidence="10">
    <location>
        <position position="104"/>
    </location>
</feature>
<name>A0AAP2DMY2_9BACT</name>
<evidence type="ECO:0000256" key="1">
    <source>
        <dbReference type="ARBA" id="ARBA00001946"/>
    </source>
</evidence>
<dbReference type="EC" id="2.5.1.75" evidence="10"/>
<dbReference type="Proteomes" id="UP001319200">
    <property type="component" value="Unassembled WGS sequence"/>
</dbReference>
<keyword evidence="8 10" id="KW-0460">Magnesium</keyword>
<keyword evidence="4 10" id="KW-0808">Transferase</keyword>
<dbReference type="InterPro" id="IPR008144">
    <property type="entry name" value="Guanylate_kin-like_dom"/>
</dbReference>
<feature type="binding site" evidence="10">
    <location>
        <begin position="15"/>
        <end position="20"/>
    </location>
    <ligand>
        <name>substrate</name>
    </ligand>
</feature>
<dbReference type="InterPro" id="IPR039657">
    <property type="entry name" value="Dimethylallyltransferase"/>
</dbReference>
<feature type="domain" description="Guanylate kinase-like" evidence="11">
    <location>
        <begin position="6"/>
        <end position="214"/>
    </location>
</feature>
<dbReference type="PANTHER" id="PTHR11088:SF60">
    <property type="entry name" value="TRNA DIMETHYLALLYLTRANSFERASE"/>
    <property type="match status" value="1"/>
</dbReference>
<keyword evidence="5 10" id="KW-0819">tRNA processing</keyword>
<dbReference type="Pfam" id="PF01715">
    <property type="entry name" value="IPPT"/>
    <property type="match status" value="1"/>
</dbReference>
<dbReference type="AlphaFoldDB" id="A0AAP2DMY2"/>
<keyword evidence="6 10" id="KW-0547">Nucleotide-binding</keyword>
<feature type="region of interest" description="Interaction with substrate tRNA" evidence="10">
    <location>
        <begin position="38"/>
        <end position="41"/>
    </location>
</feature>
<comment type="similarity">
    <text evidence="3 10">Belongs to the IPP transferase family.</text>
</comment>
<dbReference type="InterPro" id="IPR018022">
    <property type="entry name" value="IPT"/>
</dbReference>
<comment type="subunit">
    <text evidence="10">Monomer.</text>
</comment>
<evidence type="ECO:0000313" key="13">
    <source>
        <dbReference type="Proteomes" id="UP001319200"/>
    </source>
</evidence>
<evidence type="ECO:0000256" key="7">
    <source>
        <dbReference type="ARBA" id="ARBA00022840"/>
    </source>
</evidence>
<accession>A0AAP2DMY2</accession>
<protein>
    <recommendedName>
        <fullName evidence="10">tRNA dimethylallyltransferase</fullName>
        <ecNumber evidence="10">2.5.1.75</ecNumber>
    </recommendedName>
    <alternativeName>
        <fullName evidence="10">Dimethylallyl diphosphate:tRNA dimethylallyltransferase</fullName>
        <shortName evidence="10">DMAPP:tRNA dimethylallyltransferase</shortName>
        <shortName evidence="10">DMATase</shortName>
    </alternativeName>
    <alternativeName>
        <fullName evidence="10">Isopentenyl-diphosphate:tRNA isopentenyltransferase</fullName>
        <shortName evidence="10">IPP transferase</shortName>
        <shortName evidence="10">IPPT</shortName>
        <shortName evidence="10">IPTase</shortName>
    </alternativeName>
</protein>
<comment type="catalytic activity">
    <reaction evidence="9 10">
        <text>adenosine(37) in tRNA + dimethylallyl diphosphate = N(6)-dimethylallyladenosine(37) in tRNA + diphosphate</text>
        <dbReference type="Rhea" id="RHEA:26482"/>
        <dbReference type="Rhea" id="RHEA-COMP:10162"/>
        <dbReference type="Rhea" id="RHEA-COMP:10375"/>
        <dbReference type="ChEBI" id="CHEBI:33019"/>
        <dbReference type="ChEBI" id="CHEBI:57623"/>
        <dbReference type="ChEBI" id="CHEBI:74411"/>
        <dbReference type="ChEBI" id="CHEBI:74415"/>
        <dbReference type="EC" id="2.5.1.75"/>
    </reaction>
</comment>
<comment type="function">
    <text evidence="2 10">Catalyzes the transfer of a dimethylallyl group onto the adenine at position 37 in tRNAs that read codons beginning with uridine, leading to the formation of N6-(dimethylallyl)adenosine (i(6)A).</text>
</comment>
<feature type="site" description="Interaction with substrate tRNA" evidence="10">
    <location>
        <position position="126"/>
    </location>
</feature>
<keyword evidence="7 10" id="KW-0067">ATP-binding</keyword>
<dbReference type="GO" id="GO:0005524">
    <property type="term" value="F:ATP binding"/>
    <property type="evidence" value="ECO:0007669"/>
    <property type="project" value="UniProtKB-UniRule"/>
</dbReference>
<keyword evidence="13" id="KW-1185">Reference proteome</keyword>
<sequence>MRTDRKKLVVVAGPTAVGKTAIALELARQLKTEIVSADSRQFFRELTIGTAKPSEVELRAVPHHFINSHSITEDYDAAQFGRDALPVIHTIFHHHDYAILCGGSGLYIKAVCEGFDDIPEVPEEVRNELTTQFNHHGIVWLQQRMAELDPEHLKTIDRQNPHRLIRALEVKIATGMSISSFRKNEKLQHHFDIVKVGLELPREELYRRIDDRMDQMIAAGLFEEAARLYDYKSHQALQTVGYQEIFDFMDGAYDKEEAVRLLKRNSRRYAKRQLTWFKRDTEMEWFHPGEVEEIVGYVTS</sequence>
<feature type="binding site" evidence="10">
    <location>
        <begin position="13"/>
        <end position="20"/>
    </location>
    <ligand>
        <name>ATP</name>
        <dbReference type="ChEBI" id="CHEBI:30616"/>
    </ligand>
</feature>
<proteinExistence type="inferred from homology"/>
<comment type="caution">
    <text evidence="10">Lacks conserved residue(s) required for the propagation of feature annotation.</text>
</comment>
<evidence type="ECO:0000256" key="5">
    <source>
        <dbReference type="ARBA" id="ARBA00022694"/>
    </source>
</evidence>
<evidence type="ECO:0000256" key="2">
    <source>
        <dbReference type="ARBA" id="ARBA00003213"/>
    </source>
</evidence>
<reference evidence="12 13" key="1">
    <citation type="submission" date="2021-05" db="EMBL/GenBank/DDBJ databases">
        <title>A Polyphasic approach of four new species of the genus Ohtaekwangia: Ohtaekwangia histidinii sp. nov., Ohtaekwangia cretensis sp. nov., Ohtaekwangia indiensis sp. nov., Ohtaekwangia reichenbachii sp. nov. from diverse environment.</title>
        <authorList>
            <person name="Octaviana S."/>
        </authorList>
    </citation>
    <scope>NUCLEOTIDE SEQUENCE [LARGE SCALE GENOMIC DNA]</scope>
    <source>
        <strain evidence="12 13">PWU4</strain>
    </source>
</reference>
<organism evidence="12 13">
    <name type="scientific">Chryseosolibacter histidini</name>
    <dbReference type="NCBI Taxonomy" id="2782349"/>
    <lineage>
        <taxon>Bacteria</taxon>
        <taxon>Pseudomonadati</taxon>
        <taxon>Bacteroidota</taxon>
        <taxon>Cytophagia</taxon>
        <taxon>Cytophagales</taxon>
        <taxon>Chryseotaleaceae</taxon>
        <taxon>Chryseosolibacter</taxon>
    </lineage>
</organism>
<dbReference type="EMBL" id="JAHESF010000024">
    <property type="protein sequence ID" value="MBT1699305.1"/>
    <property type="molecule type" value="Genomic_DNA"/>
</dbReference>
<dbReference type="RefSeq" id="WP_254167146.1">
    <property type="nucleotide sequence ID" value="NZ_JAHESF010000024.1"/>
</dbReference>
<evidence type="ECO:0000313" key="12">
    <source>
        <dbReference type="EMBL" id="MBT1699305.1"/>
    </source>
</evidence>
<evidence type="ECO:0000256" key="9">
    <source>
        <dbReference type="ARBA" id="ARBA00049563"/>
    </source>
</evidence>
<evidence type="ECO:0000259" key="11">
    <source>
        <dbReference type="PROSITE" id="PS50052"/>
    </source>
</evidence>
<dbReference type="Gene3D" id="3.40.50.300">
    <property type="entry name" value="P-loop containing nucleotide triphosphate hydrolases"/>
    <property type="match status" value="1"/>
</dbReference>
<dbReference type="NCBIfam" id="TIGR00174">
    <property type="entry name" value="miaA"/>
    <property type="match status" value="1"/>
</dbReference>
<dbReference type="HAMAP" id="MF_00185">
    <property type="entry name" value="IPP_trans"/>
    <property type="match status" value="1"/>
</dbReference>
<dbReference type="PANTHER" id="PTHR11088">
    <property type="entry name" value="TRNA DIMETHYLALLYLTRANSFERASE"/>
    <property type="match status" value="1"/>
</dbReference>
<comment type="caution">
    <text evidence="12">The sequence shown here is derived from an EMBL/GenBank/DDBJ whole genome shotgun (WGS) entry which is preliminary data.</text>
</comment>
<evidence type="ECO:0000256" key="6">
    <source>
        <dbReference type="ARBA" id="ARBA00022741"/>
    </source>
</evidence>
<gene>
    <name evidence="10 12" type="primary">miaA</name>
    <name evidence="12" type="ORF">KK083_20580</name>
</gene>
<dbReference type="Gene3D" id="1.10.20.140">
    <property type="match status" value="1"/>
</dbReference>
<comment type="cofactor">
    <cofactor evidence="1 10">
        <name>Mg(2+)</name>
        <dbReference type="ChEBI" id="CHEBI:18420"/>
    </cofactor>
</comment>
<dbReference type="GO" id="GO:0052381">
    <property type="term" value="F:tRNA dimethylallyltransferase activity"/>
    <property type="evidence" value="ECO:0007669"/>
    <property type="project" value="UniProtKB-UniRule"/>
</dbReference>
<evidence type="ECO:0000256" key="10">
    <source>
        <dbReference type="HAMAP-Rule" id="MF_00185"/>
    </source>
</evidence>